<evidence type="ECO:0000313" key="3">
    <source>
        <dbReference type="RefSeq" id="XP_011501525.1"/>
    </source>
</evidence>
<evidence type="ECO:0000313" key="2">
    <source>
        <dbReference type="Proteomes" id="UP000695007"/>
    </source>
</evidence>
<keyword evidence="1" id="KW-0472">Membrane</keyword>
<feature type="transmembrane region" description="Helical" evidence="1">
    <location>
        <begin position="407"/>
        <end position="430"/>
    </location>
</feature>
<keyword evidence="2" id="KW-1185">Reference proteome</keyword>
<dbReference type="KEGG" id="csol:105365129"/>
<protein>
    <submittedName>
        <fullName evidence="3">Uncharacterized protein LOC105365129</fullName>
    </submittedName>
</protein>
<feature type="transmembrane region" description="Helical" evidence="1">
    <location>
        <begin position="465"/>
        <end position="495"/>
    </location>
</feature>
<sequence>MIHQNNAVTLQRIEEGADNLMHENQDIHDITIHDKVIVDTINDSSNTETKLYDKVIIEKQQATNEGYHSKLGNNLQCLGKNHVQLPETQNISEVLDKNRKCVIKPKRNQNFLCTKENINESEEYSCNIPFKCDNCFDCSNKKWEPKLKYKKQKKRRARVNKDLFDQDKCTCYETTSSSNSETLCECQQQLNDSSYTKNNADIPPSNYANDNETVYSNTSRFTCFCSKNESHEDLSSTSDNDDTNTKKFRGDVDAIHVKAKFLDVEKKCKLQNKKLIMDHLKFVKVDELREGLQRLQIRNRNLKNLLYNLKDPLNVMNKSSEITSLCTTVSSSYVLDLNNQTHSNLITVIKVLENKCRNKDTIIATLANELRTINDAKLCFKSKTEEAWTNITHNTEMNKKFKTKDSIFGFIFLTMILLSYVKVSDIAFYLQLFKKNLLQMVCHMFLFIKKSEKFFPDLLLNYEKLIQYSILVFFIGNHHYIAFISSVIVSIVFVIKLRNRILTKFKISNSASPKKFFNLYEPIKSATNKCLRILCDQVLCSRMFWFIMGFYTHTLWNIVQQDLTKLIDLFIIYYTETMQIMTQEIVQDNSEEPSK</sequence>
<keyword evidence="1" id="KW-1133">Transmembrane helix</keyword>
<dbReference type="AlphaFoldDB" id="A0AAJ7DYY1"/>
<name>A0AAJ7DYY1_9HYME</name>
<reference evidence="3" key="1">
    <citation type="submission" date="2025-08" db="UniProtKB">
        <authorList>
            <consortium name="RefSeq"/>
        </authorList>
    </citation>
    <scope>IDENTIFICATION</scope>
</reference>
<keyword evidence="1" id="KW-0812">Transmembrane</keyword>
<gene>
    <name evidence="3" type="primary">LOC105365129</name>
</gene>
<dbReference type="GeneID" id="105365129"/>
<dbReference type="Proteomes" id="UP000695007">
    <property type="component" value="Unplaced"/>
</dbReference>
<organism evidence="2 3">
    <name type="scientific">Ceratosolen solmsi marchali</name>
    <dbReference type="NCBI Taxonomy" id="326594"/>
    <lineage>
        <taxon>Eukaryota</taxon>
        <taxon>Metazoa</taxon>
        <taxon>Ecdysozoa</taxon>
        <taxon>Arthropoda</taxon>
        <taxon>Hexapoda</taxon>
        <taxon>Insecta</taxon>
        <taxon>Pterygota</taxon>
        <taxon>Neoptera</taxon>
        <taxon>Endopterygota</taxon>
        <taxon>Hymenoptera</taxon>
        <taxon>Apocrita</taxon>
        <taxon>Proctotrupomorpha</taxon>
        <taxon>Chalcidoidea</taxon>
        <taxon>Agaonidae</taxon>
        <taxon>Agaoninae</taxon>
        <taxon>Ceratosolen</taxon>
    </lineage>
</organism>
<accession>A0AAJ7DYY1</accession>
<proteinExistence type="predicted"/>
<evidence type="ECO:0000256" key="1">
    <source>
        <dbReference type="SAM" id="Phobius"/>
    </source>
</evidence>
<dbReference type="RefSeq" id="XP_011501525.1">
    <property type="nucleotide sequence ID" value="XM_011503223.1"/>
</dbReference>